<feature type="region of interest" description="Disordered" evidence="6">
    <location>
        <begin position="630"/>
        <end position="673"/>
    </location>
</feature>
<evidence type="ECO:0000256" key="5">
    <source>
        <dbReference type="PROSITE-ProRule" id="PRU00239"/>
    </source>
</evidence>
<feature type="compositionally biased region" description="Basic and acidic residues" evidence="6">
    <location>
        <begin position="1317"/>
        <end position="1340"/>
    </location>
</feature>
<feature type="compositionally biased region" description="Basic and acidic residues" evidence="6">
    <location>
        <begin position="1117"/>
        <end position="1143"/>
    </location>
</feature>
<feature type="compositionally biased region" description="Polar residues" evidence="6">
    <location>
        <begin position="1475"/>
        <end position="1487"/>
    </location>
</feature>
<dbReference type="Pfam" id="PF00648">
    <property type="entry name" value="Peptidase_C2"/>
    <property type="match status" value="1"/>
</dbReference>
<feature type="compositionally biased region" description="Low complexity" evidence="6">
    <location>
        <begin position="807"/>
        <end position="832"/>
    </location>
</feature>
<dbReference type="PANTHER" id="PTHR10183">
    <property type="entry name" value="CALPAIN"/>
    <property type="match status" value="1"/>
</dbReference>
<evidence type="ECO:0000256" key="4">
    <source>
        <dbReference type="ARBA" id="ARBA00022807"/>
    </source>
</evidence>
<feature type="compositionally biased region" description="Basic residues" evidence="6">
    <location>
        <begin position="1190"/>
        <end position="1201"/>
    </location>
</feature>
<dbReference type="InterPro" id="IPR015869">
    <property type="entry name" value="Transcrpt_antiterm_NusG_bac_CS"/>
</dbReference>
<dbReference type="SMART" id="SM00230">
    <property type="entry name" value="CysPc"/>
    <property type="match status" value="1"/>
</dbReference>
<feature type="domain" description="Calpain catalytic" evidence="7">
    <location>
        <begin position="27"/>
        <end position="340"/>
    </location>
</feature>
<gene>
    <name evidence="8" type="ORF">M9Y10_014740</name>
</gene>
<keyword evidence="4" id="KW-0788">Thiol protease</keyword>
<feature type="compositionally biased region" description="Basic and acidic residues" evidence="6">
    <location>
        <begin position="760"/>
        <end position="777"/>
    </location>
</feature>
<sequence>MKHFEDFFNEAKQYSEILKQYKENGKVFEDSNFHPIKEITESKFSFDKQEYTWRRIDDFYPVPIFKKESISDTYIQQGELKDSYFIAALIRIAKQPKLIEKLFDIRTKQNRNDSIDLKCGAVIVYFHIFGRKTPVLIDTLIPFQRGSRTPIFSHPTDNKYSAWFCLVEKAYAKLQGSYSSITTGTFSQAIYYLFGYYPCQYTISNLLEKRDKKQNTNSTNDENEYLFSNLMKWQYENSVIGTNISRNQSENDDEIKDNGLITSQTYLVKKVRREEGKNFICLRNPKNDHEWLGKWSNTSNLWTCEIKRKLGFERKNDGTFWMTDKDFFGYFTNFDVCKPFNPEYHIKSIKTKEGSSQTIVFKINEINTQTVDGEKIRLIVEKQSSEATKILIVYSNGRKIESTEIDQYRHQQFTTSGPVSCFTFSPLENDTFTIIFEGENSEEIFASFSFKYDFDLFDMEAPNELAMEDERVGILFNNESKRYRNVARKIVTKKIDNKVLNSYNDDSNFLTDPSLNKGSETNFDFYEYDISDNEEKTPSKYSEIIEKYFGPSSEKKSPSEMLECSLKKLQEFDNFTSALCRTLDINQKDNNLDSILNTLQQRLDSISHIQKENETLKNLCDDIASSIHKQSQNLTQSGESSTENKSQNDRKFASSASQSAKLDESENENSDIVKTTEQVSDFSESILSRNGDLQPSQFFSEEEAKASNKDRDAFDFTCDDEAVQEGSNEGDKIDPVKENEVVDKYLKLISNEESQEPAADSDRSSSVHILDSSENKEISNGTTEEESTSVEIDSIEIIIKNQTINRQQSNEVSSEAQSEQQSNMSSNEINSETQSEQLNILSSNEINGENLSEKQNIEFNGENLSERQNIEFNSENLSERQNIEFNSENLSEKQNIEFNGENLSEKQNIEFNSENLSERGNLIGTESANNSEYKTNSEEIIFEKRFDMDSSNQIKIEIEEEEEEGNLLDASNDGSQNNLESLSESNSESKDSQNQPERSNENLIEISIEGSKTGTDNEKSSQIEQTSENSIEIQPKDDQNSIEQSNEILISSNSPKEEESEKSTTTPTVNNRLNQTKQTRRKPLKPAAEKQGENTSQNKNQEKKENSNRPKQNIRNQRKEKVTNDSDKNQQKTDEKSDSEKPRRQIKRRQVSQTKKVEDPTENSSQKLDSELNLNSSQKSASDTNSNSSQRRKRSLQRKKTNNSMIVKVNPNKNNSELGACSDTISKAVPKRRSASACQKSPIYTNIVDDKAASQKREHKHLSDFEFEDEKVWKVEPSNNPSKPFVLSKEDAAKKHEQKGSTQQARPTQQQRKRVQKKEDSNQEKEKQEQKEVSEKEATKNKLSFSPVLVKEYDSSKRRSSQSSSKSGLKITISHSPEDPEVSITSDSIKIDDKKHHKIKSRDIQYSKHNHNKKDEKQSEKEKEKEEEEAKKKKPEKEKQEKDKEEEIKEKRKSCKKENDKRRCYSVKAHDSRQRTTTKAAPNSSSLQEKEPVKTSTEQSHLSESIPITIENVCNYQYQERIIQRRKRKLRQQEEDEFMFTEADLDRNNKYWDKKLSCERTYFNMKIGAEDPFFANINTSRFTRANSVSNHGRYYSSKPQTFMEKNNLNDVPLNCSYLPRPKQYF</sequence>
<accession>A0ABR2L0B9</accession>
<feature type="compositionally biased region" description="Polar residues" evidence="6">
    <location>
        <begin position="1162"/>
        <end position="1184"/>
    </location>
</feature>
<dbReference type="PROSITE" id="PS50203">
    <property type="entry name" value="CALPAIN_CAT"/>
    <property type="match status" value="1"/>
</dbReference>
<keyword evidence="9" id="KW-1185">Reference proteome</keyword>
<comment type="caution">
    <text evidence="5">Lacks conserved residue(s) required for the propagation of feature annotation.</text>
</comment>
<feature type="compositionally biased region" description="Polar residues" evidence="6">
    <location>
        <begin position="690"/>
        <end position="699"/>
    </location>
</feature>
<feature type="compositionally biased region" description="Polar residues" evidence="6">
    <location>
        <begin position="1300"/>
        <end position="1310"/>
    </location>
</feature>
<feature type="compositionally biased region" description="Low complexity" evidence="6">
    <location>
        <begin position="975"/>
        <end position="986"/>
    </location>
</feature>
<feature type="compositionally biased region" description="Basic and acidic residues" evidence="6">
    <location>
        <begin position="1288"/>
        <end position="1299"/>
    </location>
</feature>
<feature type="compositionally biased region" description="Basic and acidic residues" evidence="6">
    <location>
        <begin position="1413"/>
        <end position="1474"/>
    </location>
</feature>
<feature type="region of interest" description="Disordered" evidence="6">
    <location>
        <begin position="747"/>
        <end position="789"/>
    </location>
</feature>
<feature type="compositionally biased region" description="Polar residues" evidence="6">
    <location>
        <begin position="1041"/>
        <end position="1050"/>
    </location>
</feature>
<dbReference type="PROSITE" id="PS01014">
    <property type="entry name" value="NUSG"/>
    <property type="match status" value="1"/>
</dbReference>
<dbReference type="Proteomes" id="UP001470230">
    <property type="component" value="Unassembled WGS sequence"/>
</dbReference>
<evidence type="ECO:0000313" key="8">
    <source>
        <dbReference type="EMBL" id="KAK8896819.1"/>
    </source>
</evidence>
<name>A0ABR2L0B9_9EUKA</name>
<reference evidence="8 9" key="1">
    <citation type="submission" date="2024-04" db="EMBL/GenBank/DDBJ databases">
        <title>Tritrichomonas musculus Genome.</title>
        <authorList>
            <person name="Alves-Ferreira E."/>
            <person name="Grigg M."/>
            <person name="Lorenzi H."/>
            <person name="Galac M."/>
        </authorList>
    </citation>
    <scope>NUCLEOTIDE SEQUENCE [LARGE SCALE GENOMIC DNA]</scope>
    <source>
        <strain evidence="8 9">EAF2021</strain>
    </source>
</reference>
<evidence type="ECO:0000256" key="1">
    <source>
        <dbReference type="ARBA" id="ARBA00007623"/>
    </source>
</evidence>
<feature type="region of interest" description="Disordered" evidence="6">
    <location>
        <begin position="962"/>
        <end position="1220"/>
    </location>
</feature>
<feature type="compositionally biased region" description="Basic and acidic residues" evidence="6">
    <location>
        <begin position="702"/>
        <end position="712"/>
    </location>
</feature>
<dbReference type="Gene3D" id="3.90.70.10">
    <property type="entry name" value="Cysteine proteinases"/>
    <property type="match status" value="1"/>
</dbReference>
<dbReference type="InterPro" id="IPR001300">
    <property type="entry name" value="Peptidase_C2_calpain_cat"/>
</dbReference>
<feature type="region of interest" description="Disordered" evidence="6">
    <location>
        <begin position="1244"/>
        <end position="1502"/>
    </location>
</feature>
<organism evidence="8 9">
    <name type="scientific">Tritrichomonas musculus</name>
    <dbReference type="NCBI Taxonomy" id="1915356"/>
    <lineage>
        <taxon>Eukaryota</taxon>
        <taxon>Metamonada</taxon>
        <taxon>Parabasalia</taxon>
        <taxon>Tritrichomonadida</taxon>
        <taxon>Tritrichomonadidae</taxon>
        <taxon>Tritrichomonas</taxon>
    </lineage>
</organism>
<evidence type="ECO:0000256" key="6">
    <source>
        <dbReference type="SAM" id="MobiDB-lite"/>
    </source>
</evidence>
<comment type="caution">
    <text evidence="8">The sequence shown here is derived from an EMBL/GenBank/DDBJ whole genome shotgun (WGS) entry which is preliminary data.</text>
</comment>
<evidence type="ECO:0000256" key="2">
    <source>
        <dbReference type="ARBA" id="ARBA00022670"/>
    </source>
</evidence>
<dbReference type="EMBL" id="JAPFFF010000002">
    <property type="protein sequence ID" value="KAK8896819.1"/>
    <property type="molecule type" value="Genomic_DNA"/>
</dbReference>
<keyword evidence="2" id="KW-0645">Protease</keyword>
<protein>
    <recommendedName>
        <fullName evidence="7">Calpain catalytic domain-containing protein</fullName>
    </recommendedName>
</protein>
<feature type="region of interest" description="Disordered" evidence="6">
    <location>
        <begin position="806"/>
        <end position="834"/>
    </location>
</feature>
<dbReference type="InterPro" id="IPR022684">
    <property type="entry name" value="Calpain_cysteine_protease"/>
</dbReference>
<keyword evidence="3" id="KW-0378">Hydrolase</keyword>
<dbReference type="SUPFAM" id="SSF54001">
    <property type="entry name" value="Cysteine proteinases"/>
    <property type="match status" value="1"/>
</dbReference>
<proteinExistence type="inferred from homology"/>
<comment type="similarity">
    <text evidence="1">Belongs to the peptidase C2 family.</text>
</comment>
<feature type="compositionally biased region" description="Polar residues" evidence="6">
    <location>
        <begin position="1022"/>
        <end position="1032"/>
    </location>
</feature>
<dbReference type="InterPro" id="IPR038765">
    <property type="entry name" value="Papain-like_cys_pep_sf"/>
</dbReference>
<feature type="region of interest" description="Disordered" evidence="6">
    <location>
        <begin position="690"/>
        <end position="712"/>
    </location>
</feature>
<evidence type="ECO:0000256" key="3">
    <source>
        <dbReference type="ARBA" id="ARBA00022801"/>
    </source>
</evidence>
<feature type="compositionally biased region" description="Basic and acidic residues" evidence="6">
    <location>
        <begin position="1248"/>
        <end position="1274"/>
    </location>
</feature>
<evidence type="ECO:0000313" key="9">
    <source>
        <dbReference type="Proteomes" id="UP001470230"/>
    </source>
</evidence>
<evidence type="ECO:0000259" key="7">
    <source>
        <dbReference type="PROSITE" id="PS50203"/>
    </source>
</evidence>
<feature type="compositionally biased region" description="Polar residues" evidence="6">
    <location>
        <begin position="630"/>
        <end position="645"/>
    </location>
</feature>
<dbReference type="PANTHER" id="PTHR10183:SF379">
    <property type="entry name" value="CALPAIN-5"/>
    <property type="match status" value="1"/>
</dbReference>
<dbReference type="PRINTS" id="PR00704">
    <property type="entry name" value="CALPAIN"/>
</dbReference>